<protein>
    <submittedName>
        <fullName evidence="1">Uncharacterized protein</fullName>
    </submittedName>
</protein>
<organism evidence="1 2">
    <name type="scientific">Henosepilachna vigintioctopunctata</name>
    <dbReference type="NCBI Taxonomy" id="420089"/>
    <lineage>
        <taxon>Eukaryota</taxon>
        <taxon>Metazoa</taxon>
        <taxon>Ecdysozoa</taxon>
        <taxon>Arthropoda</taxon>
        <taxon>Hexapoda</taxon>
        <taxon>Insecta</taxon>
        <taxon>Pterygota</taxon>
        <taxon>Neoptera</taxon>
        <taxon>Endopterygota</taxon>
        <taxon>Coleoptera</taxon>
        <taxon>Polyphaga</taxon>
        <taxon>Cucujiformia</taxon>
        <taxon>Coccinelloidea</taxon>
        <taxon>Coccinellidae</taxon>
        <taxon>Epilachninae</taxon>
        <taxon>Epilachnini</taxon>
        <taxon>Henosepilachna</taxon>
    </lineage>
</organism>
<evidence type="ECO:0000313" key="2">
    <source>
        <dbReference type="Proteomes" id="UP001431783"/>
    </source>
</evidence>
<sequence>MLNKLKEENGTNVVHTPSIENLVTVIACIEEILNRKGADDERTSELINMREMLMNEISPLGQCSELKTITNQMKAMEIRSRMKEHMMQEDIKNIMKEDWPEEAFKTKTVTMNITDPKVDGNVLVIASVDKLKDLKYIRYLTEASRVLLKHIRAGKVKQGQM</sequence>
<reference evidence="1 2" key="1">
    <citation type="submission" date="2023-03" db="EMBL/GenBank/DDBJ databases">
        <title>Genome insight into feeding habits of ladybird beetles.</title>
        <authorList>
            <person name="Li H.-S."/>
            <person name="Huang Y.-H."/>
            <person name="Pang H."/>
        </authorList>
    </citation>
    <scope>NUCLEOTIDE SEQUENCE [LARGE SCALE GENOMIC DNA]</scope>
    <source>
        <strain evidence="1">SYSU_2023b</strain>
        <tissue evidence="1">Whole body</tissue>
    </source>
</reference>
<keyword evidence="2" id="KW-1185">Reference proteome</keyword>
<dbReference type="EMBL" id="JARQZJ010000015">
    <property type="protein sequence ID" value="KAK9873074.1"/>
    <property type="molecule type" value="Genomic_DNA"/>
</dbReference>
<evidence type="ECO:0000313" key="1">
    <source>
        <dbReference type="EMBL" id="KAK9873074.1"/>
    </source>
</evidence>
<gene>
    <name evidence="1" type="ORF">WA026_020805</name>
</gene>
<dbReference type="Proteomes" id="UP001431783">
    <property type="component" value="Unassembled WGS sequence"/>
</dbReference>
<comment type="caution">
    <text evidence="1">The sequence shown here is derived from an EMBL/GenBank/DDBJ whole genome shotgun (WGS) entry which is preliminary data.</text>
</comment>
<dbReference type="AlphaFoldDB" id="A0AAW1U130"/>
<name>A0AAW1U130_9CUCU</name>
<accession>A0AAW1U130</accession>
<proteinExistence type="predicted"/>